<feature type="region of interest" description="Disordered" evidence="5">
    <location>
        <begin position="1"/>
        <end position="63"/>
    </location>
</feature>
<evidence type="ECO:0000313" key="6">
    <source>
        <dbReference type="EMBL" id="CAD8470749.1"/>
    </source>
</evidence>
<accession>A0A7S0HB15</accession>
<evidence type="ECO:0000256" key="5">
    <source>
        <dbReference type="SAM" id="MobiDB-lite"/>
    </source>
</evidence>
<evidence type="ECO:0000256" key="4">
    <source>
        <dbReference type="RuleBase" id="RU363090"/>
    </source>
</evidence>
<keyword evidence="2 4" id="KW-0808">Transferase</keyword>
<dbReference type="GO" id="GO:0016301">
    <property type="term" value="F:kinase activity"/>
    <property type="evidence" value="ECO:0007669"/>
    <property type="project" value="UniProtKB-KW"/>
</dbReference>
<protein>
    <recommendedName>
        <fullName evidence="4">Kinase</fullName>
        <ecNumber evidence="4">2.7.-.-</ecNumber>
    </recommendedName>
</protein>
<reference evidence="6" key="1">
    <citation type="submission" date="2021-01" db="EMBL/GenBank/DDBJ databases">
        <authorList>
            <person name="Corre E."/>
            <person name="Pelletier E."/>
            <person name="Niang G."/>
            <person name="Scheremetjew M."/>
            <person name="Finn R."/>
            <person name="Kale V."/>
            <person name="Holt S."/>
            <person name="Cochrane G."/>
            <person name="Meng A."/>
            <person name="Brown T."/>
            <person name="Cohen L."/>
        </authorList>
    </citation>
    <scope>NUCLEOTIDE SEQUENCE</scope>
    <source>
        <strain evidence="6">CCMP325</strain>
    </source>
</reference>
<dbReference type="GO" id="GO:0032958">
    <property type="term" value="P:inositol phosphate biosynthetic process"/>
    <property type="evidence" value="ECO:0007669"/>
    <property type="project" value="InterPro"/>
</dbReference>
<comment type="similarity">
    <text evidence="1 4">Belongs to the inositol phosphokinase (IPK) family.</text>
</comment>
<feature type="compositionally biased region" description="Basic and acidic residues" evidence="5">
    <location>
        <begin position="7"/>
        <end position="21"/>
    </location>
</feature>
<organism evidence="6">
    <name type="scientific">Hanusia phi</name>
    <dbReference type="NCBI Taxonomy" id="3032"/>
    <lineage>
        <taxon>Eukaryota</taxon>
        <taxon>Cryptophyceae</taxon>
        <taxon>Pyrenomonadales</taxon>
        <taxon>Geminigeraceae</taxon>
        <taxon>Hanusia</taxon>
    </lineage>
</organism>
<evidence type="ECO:0000256" key="2">
    <source>
        <dbReference type="ARBA" id="ARBA00022679"/>
    </source>
</evidence>
<name>A0A7S0HB15_9CRYP</name>
<dbReference type="GO" id="GO:0005737">
    <property type="term" value="C:cytoplasm"/>
    <property type="evidence" value="ECO:0007669"/>
    <property type="project" value="TreeGrafter"/>
</dbReference>
<dbReference type="AlphaFoldDB" id="A0A7S0HB15"/>
<dbReference type="InterPro" id="IPR038286">
    <property type="entry name" value="IPK_sf"/>
</dbReference>
<dbReference type="Gene3D" id="3.30.470.160">
    <property type="entry name" value="Inositol polyphosphate kinase"/>
    <property type="match status" value="1"/>
</dbReference>
<dbReference type="Pfam" id="PF03770">
    <property type="entry name" value="IPK"/>
    <property type="match status" value="1"/>
</dbReference>
<dbReference type="GO" id="GO:0005634">
    <property type="term" value="C:nucleus"/>
    <property type="evidence" value="ECO:0007669"/>
    <property type="project" value="TreeGrafter"/>
</dbReference>
<gene>
    <name evidence="6" type="ORF">HPHI1048_LOCUS3186</name>
</gene>
<dbReference type="InterPro" id="IPR005522">
    <property type="entry name" value="IPK"/>
</dbReference>
<evidence type="ECO:0000256" key="1">
    <source>
        <dbReference type="ARBA" id="ARBA00007374"/>
    </source>
</evidence>
<dbReference type="EC" id="2.7.-.-" evidence="4"/>
<dbReference type="SUPFAM" id="SSF56104">
    <property type="entry name" value="SAICAR synthase-like"/>
    <property type="match status" value="1"/>
</dbReference>
<dbReference type="PANTHER" id="PTHR12400">
    <property type="entry name" value="INOSITOL POLYPHOSPHATE KINASE"/>
    <property type="match status" value="1"/>
</dbReference>
<keyword evidence="3 4" id="KW-0418">Kinase</keyword>
<dbReference type="EMBL" id="HBEO01004469">
    <property type="protein sequence ID" value="CAD8470749.1"/>
    <property type="molecule type" value="Transcribed_RNA"/>
</dbReference>
<dbReference type="PANTHER" id="PTHR12400:SF21">
    <property type="entry name" value="KINASE"/>
    <property type="match status" value="1"/>
</dbReference>
<sequence>MLPMIDRQTECDSASKTEKVLESQGEGVVESIKEWSQPQEVSEHNISESMTVPGRESKPNEDMDPSGVQLIDYKQSADDVLSNFPFQRKQSMILYVAPAEPIRDKKGNTSRAVNSGQGSHLPCALQERRASDDITFCIPSAPQMGRAFMQRLPSIGMDCTQPYTHQAGGARELKRFSKTIVAKPCSSREAWFYETVAASMNPFTPECHGLRRGREDGSAAILLEDLTLGFRCPCVLDVKMGVCTAAPDRSETKRLSCEAKDKITTTGSIGARICGLRVYQVKSHEYRMLDKHWGKNLTFEDFSEGMQIFFNNGIRIRRRIAHRMLELLKPIARMMESVKYRFYASSILFIYEGLEELPSDAGVDGLEEHAEHIKTDAQVVKNMDSSKSAVQGQHTDADVKFDPAKNAESIQKENQGLCALIDENARIEARMIDFAHVFPLEGTIEHRDESYLCGLKNLMAVLEGIGEGLEPSKINIHNYTNEARLHRHCLCAKGQSEREALGVLDSRTFVNDIEDNETKDS</sequence>
<evidence type="ECO:0000256" key="3">
    <source>
        <dbReference type="ARBA" id="ARBA00022777"/>
    </source>
</evidence>
<proteinExistence type="inferred from homology"/>